<dbReference type="Proteomes" id="UP000053424">
    <property type="component" value="Unassembled WGS sequence"/>
</dbReference>
<protein>
    <submittedName>
        <fullName evidence="1">Uncharacterized protein</fullName>
    </submittedName>
</protein>
<dbReference type="OrthoDB" id="3256058at2759"/>
<gene>
    <name evidence="1" type="ORF">M413DRAFT_79600</name>
</gene>
<dbReference type="AlphaFoldDB" id="A0A0C2Y283"/>
<dbReference type="EMBL" id="KN831827">
    <property type="protein sequence ID" value="KIM35197.1"/>
    <property type="molecule type" value="Genomic_DNA"/>
</dbReference>
<reference evidence="2" key="2">
    <citation type="submission" date="2015-01" db="EMBL/GenBank/DDBJ databases">
        <title>Evolutionary Origins and Diversification of the Mycorrhizal Mutualists.</title>
        <authorList>
            <consortium name="DOE Joint Genome Institute"/>
            <consortium name="Mycorrhizal Genomics Consortium"/>
            <person name="Kohler A."/>
            <person name="Kuo A."/>
            <person name="Nagy L.G."/>
            <person name="Floudas D."/>
            <person name="Copeland A."/>
            <person name="Barry K.W."/>
            <person name="Cichocki N."/>
            <person name="Veneault-Fourrey C."/>
            <person name="LaButti K."/>
            <person name="Lindquist E.A."/>
            <person name="Lipzen A."/>
            <person name="Lundell T."/>
            <person name="Morin E."/>
            <person name="Murat C."/>
            <person name="Riley R."/>
            <person name="Ohm R."/>
            <person name="Sun H."/>
            <person name="Tunlid A."/>
            <person name="Henrissat B."/>
            <person name="Grigoriev I.V."/>
            <person name="Hibbett D.S."/>
            <person name="Martin F."/>
        </authorList>
    </citation>
    <scope>NUCLEOTIDE SEQUENCE [LARGE SCALE GENOMIC DNA]</scope>
    <source>
        <strain evidence="2">h7</strain>
    </source>
</reference>
<reference evidence="1 2" key="1">
    <citation type="submission" date="2014-04" db="EMBL/GenBank/DDBJ databases">
        <authorList>
            <consortium name="DOE Joint Genome Institute"/>
            <person name="Kuo A."/>
            <person name="Gay G."/>
            <person name="Dore J."/>
            <person name="Kohler A."/>
            <person name="Nagy L.G."/>
            <person name="Floudas D."/>
            <person name="Copeland A."/>
            <person name="Barry K.W."/>
            <person name="Cichocki N."/>
            <person name="Veneault-Fourrey C."/>
            <person name="LaButti K."/>
            <person name="Lindquist E.A."/>
            <person name="Lipzen A."/>
            <person name="Lundell T."/>
            <person name="Morin E."/>
            <person name="Murat C."/>
            <person name="Sun H."/>
            <person name="Tunlid A."/>
            <person name="Henrissat B."/>
            <person name="Grigoriev I.V."/>
            <person name="Hibbett D.S."/>
            <person name="Martin F."/>
            <person name="Nordberg H.P."/>
            <person name="Cantor M.N."/>
            <person name="Hua S.X."/>
        </authorList>
    </citation>
    <scope>NUCLEOTIDE SEQUENCE [LARGE SCALE GENOMIC DNA]</scope>
    <source>
        <strain evidence="2">h7</strain>
    </source>
</reference>
<accession>A0A0C2Y283</accession>
<evidence type="ECO:0000313" key="2">
    <source>
        <dbReference type="Proteomes" id="UP000053424"/>
    </source>
</evidence>
<dbReference type="HOGENOM" id="CLU_1678115_0_0_1"/>
<keyword evidence="2" id="KW-1185">Reference proteome</keyword>
<proteinExistence type="predicted"/>
<organism evidence="1 2">
    <name type="scientific">Hebeloma cylindrosporum</name>
    <dbReference type="NCBI Taxonomy" id="76867"/>
    <lineage>
        <taxon>Eukaryota</taxon>
        <taxon>Fungi</taxon>
        <taxon>Dikarya</taxon>
        <taxon>Basidiomycota</taxon>
        <taxon>Agaricomycotina</taxon>
        <taxon>Agaricomycetes</taxon>
        <taxon>Agaricomycetidae</taxon>
        <taxon>Agaricales</taxon>
        <taxon>Agaricineae</taxon>
        <taxon>Hymenogastraceae</taxon>
        <taxon>Hebeloma</taxon>
    </lineage>
</organism>
<name>A0A0C2Y283_HEBCY</name>
<sequence length="157" mass="17919">MIIHPPDGFDSRSIASQRQSLADEIFTWHRTQMRTLPQLENLLSTVDSNVNAKDDIFFLPSDINKAKHKILGIESLAAIEYQLREGQANDTITLLCNTILHTMVLRDAKNAHACGVFQNTHALKFINRVKGKKETWKARYREARSKLLFLTNSDPKT</sequence>
<evidence type="ECO:0000313" key="1">
    <source>
        <dbReference type="EMBL" id="KIM35197.1"/>
    </source>
</evidence>